<organism evidence="1 2">
    <name type="scientific">Pseudonocardia alni</name>
    <name type="common">Amycolata alni</name>
    <dbReference type="NCBI Taxonomy" id="33907"/>
    <lineage>
        <taxon>Bacteria</taxon>
        <taxon>Bacillati</taxon>
        <taxon>Actinomycetota</taxon>
        <taxon>Actinomycetes</taxon>
        <taxon>Pseudonocardiales</taxon>
        <taxon>Pseudonocardiaceae</taxon>
        <taxon>Pseudonocardia</taxon>
    </lineage>
</organism>
<name>A0AA44ZNX6_PSEA5</name>
<proteinExistence type="predicted"/>
<evidence type="ECO:0000313" key="1">
    <source>
        <dbReference type="EMBL" id="PKB30189.1"/>
    </source>
</evidence>
<dbReference type="AlphaFoldDB" id="A0AA44ZNX6"/>
<comment type="caution">
    <text evidence="1">The sequence shown here is derived from an EMBL/GenBank/DDBJ whole genome shotgun (WGS) entry which is preliminary data.</text>
</comment>
<sequence length="66" mass="7244">MLVNIDPTFDGSNMAGINTVIPAERWDLGARNRAVVLGQLVPYWPYPLRNPDPISALKPGVDPGWT</sequence>
<evidence type="ECO:0000313" key="2">
    <source>
        <dbReference type="Proteomes" id="UP000232453"/>
    </source>
</evidence>
<dbReference type="EMBL" id="PHUJ01000003">
    <property type="protein sequence ID" value="PKB30189.1"/>
    <property type="molecule type" value="Genomic_DNA"/>
</dbReference>
<protein>
    <submittedName>
        <fullName evidence="1">Uncharacterized protein</fullName>
    </submittedName>
</protein>
<dbReference type="Proteomes" id="UP000232453">
    <property type="component" value="Unassembled WGS sequence"/>
</dbReference>
<gene>
    <name evidence="1" type="ORF">ATL51_1844</name>
</gene>
<reference evidence="1 2" key="1">
    <citation type="submission" date="2017-11" db="EMBL/GenBank/DDBJ databases">
        <title>Sequencing the genomes of 1000 actinobacteria strains.</title>
        <authorList>
            <person name="Klenk H.-P."/>
        </authorList>
    </citation>
    <scope>NUCLEOTIDE SEQUENCE [LARGE SCALE GENOMIC DNA]</scope>
    <source>
        <strain evidence="1 2">DSM 44104</strain>
    </source>
</reference>
<accession>A0AA44ZNX6</accession>